<comment type="similarity">
    <text evidence="8">Belongs to the methyltransferase superfamily.</text>
</comment>
<dbReference type="InterPro" id="IPR029063">
    <property type="entry name" value="SAM-dependent_MTases_sf"/>
</dbReference>
<comment type="catalytic activity">
    <reaction evidence="1 8">
        <text>malonyl-[ACP] + S-adenosyl-L-methionine = malonyl-[ACP] methyl ester + S-adenosyl-L-homocysteine</text>
        <dbReference type="Rhea" id="RHEA:17105"/>
        <dbReference type="Rhea" id="RHEA-COMP:9623"/>
        <dbReference type="Rhea" id="RHEA-COMP:9954"/>
        <dbReference type="ChEBI" id="CHEBI:57856"/>
        <dbReference type="ChEBI" id="CHEBI:59789"/>
        <dbReference type="ChEBI" id="CHEBI:78449"/>
        <dbReference type="ChEBI" id="CHEBI:78845"/>
        <dbReference type="EC" id="2.1.1.197"/>
    </reaction>
</comment>
<feature type="domain" description="Methyltransferase type 11" evidence="9">
    <location>
        <begin position="66"/>
        <end position="161"/>
    </location>
</feature>
<dbReference type="HAMAP" id="MF_00835">
    <property type="entry name" value="BioC"/>
    <property type="match status" value="1"/>
</dbReference>
<dbReference type="PANTHER" id="PTHR13090">
    <property type="entry name" value="ARGININE-HYDROXYLASE NDUFAF5, MITOCHONDRIAL"/>
    <property type="match status" value="1"/>
</dbReference>
<dbReference type="SUPFAM" id="SSF53335">
    <property type="entry name" value="S-adenosyl-L-methionine-dependent methyltransferases"/>
    <property type="match status" value="1"/>
</dbReference>
<keyword evidence="4 8" id="KW-0489">Methyltransferase</keyword>
<dbReference type="UniPathway" id="UPA00078"/>
<evidence type="ECO:0000313" key="10">
    <source>
        <dbReference type="EMBL" id="GFE78391.1"/>
    </source>
</evidence>
<evidence type="ECO:0000256" key="7">
    <source>
        <dbReference type="ARBA" id="ARBA00022756"/>
    </source>
</evidence>
<dbReference type="GO" id="GO:0032259">
    <property type="term" value="P:methylation"/>
    <property type="evidence" value="ECO:0007669"/>
    <property type="project" value="UniProtKB-KW"/>
</dbReference>
<dbReference type="PANTHER" id="PTHR13090:SF1">
    <property type="entry name" value="ARGININE-HYDROXYLASE NDUFAF5, MITOCHONDRIAL"/>
    <property type="match status" value="1"/>
</dbReference>
<dbReference type="GO" id="GO:0102130">
    <property type="term" value="F:malonyl-CoA methyltransferase activity"/>
    <property type="evidence" value="ECO:0007669"/>
    <property type="project" value="UniProtKB-EC"/>
</dbReference>
<organism evidence="10 11">
    <name type="scientific">Steroidobacter agaridevorans</name>
    <dbReference type="NCBI Taxonomy" id="2695856"/>
    <lineage>
        <taxon>Bacteria</taxon>
        <taxon>Pseudomonadati</taxon>
        <taxon>Pseudomonadota</taxon>
        <taxon>Gammaproteobacteria</taxon>
        <taxon>Steroidobacterales</taxon>
        <taxon>Steroidobacteraceae</taxon>
        <taxon>Steroidobacter</taxon>
    </lineage>
</organism>
<evidence type="ECO:0000256" key="1">
    <source>
        <dbReference type="ARBA" id="ARBA00000852"/>
    </source>
</evidence>
<comment type="function">
    <text evidence="8">Converts the free carboxyl group of a malonyl-thioester to its methyl ester by transfer of a methyl group from S-adenosyl-L-methionine (SAM). It allows to synthesize pimeloyl-ACP via the fatty acid synthetic pathway.</text>
</comment>
<gene>
    <name evidence="8 10" type="primary">bioC</name>
    <name evidence="10" type="ORF">GCM10011487_03910</name>
</gene>
<evidence type="ECO:0000259" key="9">
    <source>
        <dbReference type="Pfam" id="PF08241"/>
    </source>
</evidence>
<evidence type="ECO:0000256" key="3">
    <source>
        <dbReference type="ARBA" id="ARBA00012327"/>
    </source>
</evidence>
<keyword evidence="11" id="KW-1185">Reference proteome</keyword>
<dbReference type="GO" id="GO:0010340">
    <property type="term" value="F:carboxyl-O-methyltransferase activity"/>
    <property type="evidence" value="ECO:0007669"/>
    <property type="project" value="UniProtKB-UniRule"/>
</dbReference>
<comment type="caution">
    <text evidence="10">The sequence shown here is derived from an EMBL/GenBank/DDBJ whole genome shotgun (WGS) entry which is preliminary data.</text>
</comment>
<proteinExistence type="inferred from homology"/>
<keyword evidence="6 8" id="KW-0949">S-adenosyl-L-methionine</keyword>
<dbReference type="Gene3D" id="3.40.50.150">
    <property type="entry name" value="Vaccinia Virus protein VP39"/>
    <property type="match status" value="1"/>
</dbReference>
<evidence type="ECO:0000256" key="5">
    <source>
        <dbReference type="ARBA" id="ARBA00022679"/>
    </source>
</evidence>
<evidence type="ECO:0000256" key="6">
    <source>
        <dbReference type="ARBA" id="ARBA00022691"/>
    </source>
</evidence>
<dbReference type="EC" id="2.1.1.197" evidence="3 8"/>
<reference evidence="11" key="1">
    <citation type="submission" date="2020-01" db="EMBL/GenBank/DDBJ databases">
        <title>'Steroidobacter agaridevorans' sp. nov., agar-degrading bacteria isolated from rhizosphere soils.</title>
        <authorList>
            <person name="Ikenaga M."/>
            <person name="Kataoka M."/>
            <person name="Murouchi A."/>
            <person name="Katsuragi S."/>
            <person name="Sakai M."/>
        </authorList>
    </citation>
    <scope>NUCLEOTIDE SEQUENCE [LARGE SCALE GENOMIC DNA]</scope>
    <source>
        <strain evidence="11">YU21-B</strain>
    </source>
</reference>
<dbReference type="InterPro" id="IPR011814">
    <property type="entry name" value="BioC"/>
</dbReference>
<dbReference type="CDD" id="cd02440">
    <property type="entry name" value="AdoMet_MTases"/>
    <property type="match status" value="1"/>
</dbReference>
<comment type="pathway">
    <text evidence="2 8">Cofactor biosynthesis; biotin biosynthesis.</text>
</comment>
<sequence length="304" mass="33984">MGDGRERKARYPSAMPDEYYLDPARVRRSFDQAAKTYDAVAVVPAEIRNRLLERLDFVKLQPKVVLDLGAGTGHASKALKHRYKSADVIAIDLAPRMLAEADRQQSWLRKFHRVAADAHRLPVKDASAQLVFSNLMLEWCHDPDAVFQEVRRVLQPGGLLTFATLGPDTLRELREGWRKIDAYPHVHRFIDMHDLGDALMRAGLAEPVMDTERLTVTYPHLDALLTELVASGSSNLAHGRTRGLTAKGRLESLRQAVRPASEQAALPVSVEVVYGHAWAGELRPRSRAGGEVRIPVSNVTRLKR</sequence>
<dbReference type="AlphaFoldDB" id="A0A829Y5V5"/>
<dbReference type="EMBL" id="BLJN01000001">
    <property type="protein sequence ID" value="GFE78391.1"/>
    <property type="molecule type" value="Genomic_DNA"/>
</dbReference>
<evidence type="ECO:0000256" key="2">
    <source>
        <dbReference type="ARBA" id="ARBA00004746"/>
    </source>
</evidence>
<evidence type="ECO:0000256" key="4">
    <source>
        <dbReference type="ARBA" id="ARBA00022603"/>
    </source>
</evidence>
<dbReference type="Proteomes" id="UP000445000">
    <property type="component" value="Unassembled WGS sequence"/>
</dbReference>
<accession>A0A829Y5V5</accession>
<keyword evidence="5 8" id="KW-0808">Transferase</keyword>
<dbReference type="InterPro" id="IPR013216">
    <property type="entry name" value="Methyltransf_11"/>
</dbReference>
<name>A0A829Y5V5_9GAMM</name>
<evidence type="ECO:0000313" key="11">
    <source>
        <dbReference type="Proteomes" id="UP000445000"/>
    </source>
</evidence>
<evidence type="ECO:0000256" key="8">
    <source>
        <dbReference type="HAMAP-Rule" id="MF_00835"/>
    </source>
</evidence>
<dbReference type="GO" id="GO:0008757">
    <property type="term" value="F:S-adenosylmethionine-dependent methyltransferase activity"/>
    <property type="evidence" value="ECO:0007669"/>
    <property type="project" value="InterPro"/>
</dbReference>
<dbReference type="NCBIfam" id="TIGR02072">
    <property type="entry name" value="BioC"/>
    <property type="match status" value="1"/>
</dbReference>
<dbReference type="GO" id="GO:0009102">
    <property type="term" value="P:biotin biosynthetic process"/>
    <property type="evidence" value="ECO:0007669"/>
    <property type="project" value="UniProtKB-UniRule"/>
</dbReference>
<dbReference type="Pfam" id="PF08241">
    <property type="entry name" value="Methyltransf_11"/>
    <property type="match status" value="1"/>
</dbReference>
<protein>
    <recommendedName>
        <fullName evidence="3 8">Malonyl-[acyl-carrier protein] O-methyltransferase</fullName>
        <shortName evidence="8">Malonyl-ACP O-methyltransferase</shortName>
        <ecNumber evidence="3 8">2.1.1.197</ecNumber>
    </recommendedName>
    <alternativeName>
        <fullName evidence="8">Biotin synthesis protein BioC</fullName>
    </alternativeName>
</protein>
<dbReference type="InterPro" id="IPR050602">
    <property type="entry name" value="Malonyl-ACP_OMT"/>
</dbReference>
<keyword evidence="7 8" id="KW-0093">Biotin biosynthesis</keyword>